<proteinExistence type="predicted"/>
<dbReference type="Proteomes" id="UP000004358">
    <property type="component" value="Unassembled WGS sequence"/>
</dbReference>
<organism evidence="1 2">
    <name type="scientific">Blastopirellula marina DSM 3645</name>
    <dbReference type="NCBI Taxonomy" id="314230"/>
    <lineage>
        <taxon>Bacteria</taxon>
        <taxon>Pseudomonadati</taxon>
        <taxon>Planctomycetota</taxon>
        <taxon>Planctomycetia</taxon>
        <taxon>Pirellulales</taxon>
        <taxon>Pirellulaceae</taxon>
        <taxon>Blastopirellula</taxon>
    </lineage>
</organism>
<gene>
    <name evidence="1" type="ORF">DSM3645_18526</name>
</gene>
<comment type="caution">
    <text evidence="1">The sequence shown here is derived from an EMBL/GenBank/DDBJ whole genome shotgun (WGS) entry which is preliminary data.</text>
</comment>
<evidence type="ECO:0008006" key="3">
    <source>
        <dbReference type="Google" id="ProtNLM"/>
    </source>
</evidence>
<protein>
    <recommendedName>
        <fullName evidence="3">HEAT repeat domain-containing protein</fullName>
    </recommendedName>
</protein>
<dbReference type="SUPFAM" id="SSF48371">
    <property type="entry name" value="ARM repeat"/>
    <property type="match status" value="2"/>
</dbReference>
<reference evidence="1 2" key="1">
    <citation type="submission" date="2006-02" db="EMBL/GenBank/DDBJ databases">
        <authorList>
            <person name="Amann R."/>
            <person name="Ferriera S."/>
            <person name="Johnson J."/>
            <person name="Kravitz S."/>
            <person name="Halpern A."/>
            <person name="Remington K."/>
            <person name="Beeson K."/>
            <person name="Tran B."/>
            <person name="Rogers Y.-H."/>
            <person name="Friedman R."/>
            <person name="Venter J.C."/>
        </authorList>
    </citation>
    <scope>NUCLEOTIDE SEQUENCE [LARGE SCALE GENOMIC DNA]</scope>
    <source>
        <strain evidence="1 2">DSM 3645</strain>
    </source>
</reference>
<name>A3ZYZ5_9BACT</name>
<dbReference type="Pfam" id="PF13646">
    <property type="entry name" value="HEAT_2"/>
    <property type="match status" value="1"/>
</dbReference>
<dbReference type="eggNOG" id="COG1413">
    <property type="taxonomic scope" value="Bacteria"/>
</dbReference>
<dbReference type="AlphaFoldDB" id="A3ZYZ5"/>
<dbReference type="InterPro" id="IPR021133">
    <property type="entry name" value="HEAT_type_2"/>
</dbReference>
<evidence type="ECO:0000313" key="1">
    <source>
        <dbReference type="EMBL" id="EAQ78360.1"/>
    </source>
</evidence>
<dbReference type="InterPro" id="IPR016024">
    <property type="entry name" value="ARM-type_fold"/>
</dbReference>
<dbReference type="Gene3D" id="1.25.10.10">
    <property type="entry name" value="Leucine-rich Repeat Variant"/>
    <property type="match status" value="2"/>
</dbReference>
<dbReference type="InterPro" id="IPR011989">
    <property type="entry name" value="ARM-like"/>
</dbReference>
<accession>A3ZYZ5</accession>
<dbReference type="SMART" id="SM00567">
    <property type="entry name" value="EZ_HEAT"/>
    <property type="match status" value="3"/>
</dbReference>
<dbReference type="InterPro" id="IPR004155">
    <property type="entry name" value="PBS_lyase_HEAT"/>
</dbReference>
<sequence>MKTLRDGLSTDQFWPSMHAAEALTLTGCGDEVRTVLKPKLPTVENPQHRCGVARELFRAGDASAIGVLWEVLASEDPYGHGHACESLFKIKQIGDGVLLKQHMNDETSPIKQLLAAAALARHGDAEAQQSIHNYLIGDDDNMARLAAWTMAVSGDDSDIAALRKRAQSITDPRHKVYFHAALATFGDEAGSTALQADLNHEESTVRVYAAEFCGHAKLATAIPALTKLLHDEDLDVRIRAAQALCMLGKSM</sequence>
<evidence type="ECO:0000313" key="2">
    <source>
        <dbReference type="Proteomes" id="UP000004358"/>
    </source>
</evidence>
<dbReference type="PROSITE" id="PS50077">
    <property type="entry name" value="HEAT_REPEAT"/>
    <property type="match status" value="1"/>
</dbReference>
<dbReference type="HOGENOM" id="CLU_1105444_0_0_0"/>
<dbReference type="RefSeq" id="WP_002651602.1">
    <property type="nucleotide sequence ID" value="NZ_CH672376.1"/>
</dbReference>
<dbReference type="STRING" id="314230.DSM3645_18526"/>
<dbReference type="EMBL" id="AANZ01000022">
    <property type="protein sequence ID" value="EAQ78360.1"/>
    <property type="molecule type" value="Genomic_DNA"/>
</dbReference>